<sequence>MEGAAGKRKDLMDNIKARLNSGAYNRDRFFKKNEKDLKAKVKFFEDKRAKGEMKPFMAPRYEQAKAMLAQLQGVAAAAAAVNSPVVNLNAPLNLLAPAPSLAPVVAVSAPRKARTMKKKPNAVPATVGERPAGFQEPLRIRIPTTRRGRPKTVRNSLKVAAPLSTFAPLVAPGARLSGISEVNESKLQNTPLFVPGVGVNAGSLSFSNVPPAAAPVASAVAAYNPFNSPVAAAGPLSVGPNMGQSRRKRMPQVMNEHLLKAISETEHLIPEFYDPYTGLKFGPDESPMEKIEQAYKELQQLRAATWKKASTYRRKAAAGKGGRRRL</sequence>
<organism evidence="1">
    <name type="scientific">viral metagenome</name>
    <dbReference type="NCBI Taxonomy" id="1070528"/>
    <lineage>
        <taxon>unclassified sequences</taxon>
        <taxon>metagenomes</taxon>
        <taxon>organismal metagenomes</taxon>
    </lineage>
</organism>
<accession>A0A6C0KBR0</accession>
<name>A0A6C0KBR0_9ZZZZ</name>
<dbReference type="EMBL" id="MN740831">
    <property type="protein sequence ID" value="QHU14137.1"/>
    <property type="molecule type" value="Genomic_DNA"/>
</dbReference>
<protein>
    <submittedName>
        <fullName evidence="1">Uncharacterized protein</fullName>
    </submittedName>
</protein>
<proteinExistence type="predicted"/>
<reference evidence="1" key="1">
    <citation type="journal article" date="2020" name="Nature">
        <title>Giant virus diversity and host interactions through global metagenomics.</title>
        <authorList>
            <person name="Schulz F."/>
            <person name="Roux S."/>
            <person name="Paez-Espino D."/>
            <person name="Jungbluth S."/>
            <person name="Walsh D.A."/>
            <person name="Denef V.J."/>
            <person name="McMahon K.D."/>
            <person name="Konstantinidis K.T."/>
            <person name="Eloe-Fadrosh E.A."/>
            <person name="Kyrpides N.C."/>
            <person name="Woyke T."/>
        </authorList>
    </citation>
    <scope>NUCLEOTIDE SEQUENCE</scope>
    <source>
        <strain evidence="1">GVMAG-S-1101182-85</strain>
    </source>
</reference>
<dbReference type="AlphaFoldDB" id="A0A6C0KBR0"/>
<evidence type="ECO:0000313" key="1">
    <source>
        <dbReference type="EMBL" id="QHU14137.1"/>
    </source>
</evidence>